<proteinExistence type="predicted"/>
<sequence length="124" mass="14165">MTVSPAALRNIALPQRRAGGAARHFLSDEEVIMPTVDLDFWQLQSRRDRALSESTKVLLAEMAYHFRYGMDRMPQKHYATVLGWSDRTVRAAVRQAVEGGWLVSERVEYGESNRYQAKLPARLS</sequence>
<reference evidence="2" key="1">
    <citation type="journal article" date="2019" name="Int. J. Syst. Evol. Microbiol.">
        <title>The Global Catalogue of Microorganisms (GCM) 10K type strain sequencing project: providing services to taxonomists for standard genome sequencing and annotation.</title>
        <authorList>
            <consortium name="The Broad Institute Genomics Platform"/>
            <consortium name="The Broad Institute Genome Sequencing Center for Infectious Disease"/>
            <person name="Wu L."/>
            <person name="Ma J."/>
        </authorList>
    </citation>
    <scope>NUCLEOTIDE SEQUENCE [LARGE SCALE GENOMIC DNA]</scope>
    <source>
        <strain evidence="2">NCAIM B.01391</strain>
    </source>
</reference>
<keyword evidence="2" id="KW-1185">Reference proteome</keyword>
<dbReference type="EMBL" id="JBHSLW010000025">
    <property type="protein sequence ID" value="MFC5421048.1"/>
    <property type="molecule type" value="Genomic_DNA"/>
</dbReference>
<protein>
    <recommendedName>
        <fullName evidence="3">Helix-turn-helix domain-containing protein</fullName>
    </recommendedName>
</protein>
<evidence type="ECO:0008006" key="3">
    <source>
        <dbReference type="Google" id="ProtNLM"/>
    </source>
</evidence>
<evidence type="ECO:0000313" key="1">
    <source>
        <dbReference type="EMBL" id="MFC5421048.1"/>
    </source>
</evidence>
<gene>
    <name evidence="1" type="ORF">ACFPOB_15935</name>
</gene>
<name>A0ABW0IRW1_9HYPH</name>
<comment type="caution">
    <text evidence="1">The sequence shown here is derived from an EMBL/GenBank/DDBJ whole genome shotgun (WGS) entry which is preliminary data.</text>
</comment>
<dbReference type="RefSeq" id="WP_377799394.1">
    <property type="nucleotide sequence ID" value="NZ_JBHSLW010000025.1"/>
</dbReference>
<dbReference type="Proteomes" id="UP001596053">
    <property type="component" value="Unassembled WGS sequence"/>
</dbReference>
<organism evidence="1 2">
    <name type="scientific">Bosea eneae</name>
    <dbReference type="NCBI Taxonomy" id="151454"/>
    <lineage>
        <taxon>Bacteria</taxon>
        <taxon>Pseudomonadati</taxon>
        <taxon>Pseudomonadota</taxon>
        <taxon>Alphaproteobacteria</taxon>
        <taxon>Hyphomicrobiales</taxon>
        <taxon>Boseaceae</taxon>
        <taxon>Bosea</taxon>
    </lineage>
</organism>
<evidence type="ECO:0000313" key="2">
    <source>
        <dbReference type="Proteomes" id="UP001596053"/>
    </source>
</evidence>
<accession>A0ABW0IRW1</accession>